<dbReference type="InterPro" id="IPR004942">
    <property type="entry name" value="Roadblock/LAMTOR2_dom"/>
</dbReference>
<dbReference type="Proteomes" id="UP000000248">
    <property type="component" value="Chromosome"/>
</dbReference>
<dbReference type="KEGG" id="dno:DNO_0145"/>
<dbReference type="SMART" id="SM00960">
    <property type="entry name" value="Robl_LC7"/>
    <property type="match status" value="1"/>
</dbReference>
<sequence length="141" mass="15221">MATLEDYREKAFVNYCKAALTTFVEETPGVEAVLISTLDGFEITACSRDRDNTESVANLAAVGSSLFALGSSLATQFDLGASRSITIDNEKGKVYIQSISGGENNTLILMLESDQQAMLAHILYGSKKLSDSIGKRLSLMR</sequence>
<accession>A5EWM5</accession>
<organism evidence="2 3">
    <name type="scientific">Dichelobacter nodosus (strain VCS1703A)</name>
    <dbReference type="NCBI Taxonomy" id="246195"/>
    <lineage>
        <taxon>Bacteria</taxon>
        <taxon>Pseudomonadati</taxon>
        <taxon>Pseudomonadota</taxon>
        <taxon>Gammaproteobacteria</taxon>
        <taxon>Cardiobacteriales</taxon>
        <taxon>Cardiobacteriaceae</taxon>
        <taxon>Dichelobacter</taxon>
    </lineage>
</organism>
<dbReference type="STRING" id="246195.DNO_0145"/>
<keyword evidence="3" id="KW-1185">Reference proteome</keyword>
<name>A5EWM5_DICNV</name>
<proteinExistence type="predicted"/>
<dbReference type="OrthoDB" id="7063727at2"/>
<feature type="domain" description="Roadblock/LAMTOR2" evidence="1">
    <location>
        <begin position="17"/>
        <end position="109"/>
    </location>
</feature>
<dbReference type="HOGENOM" id="CLU_134905_0_0_6"/>
<protein>
    <recommendedName>
        <fullName evidence="1">Roadblock/LAMTOR2 domain-containing protein</fullName>
    </recommendedName>
</protein>
<dbReference type="Gene3D" id="3.30.450.30">
    <property type="entry name" value="Dynein light chain 2a, cytoplasmic"/>
    <property type="match status" value="1"/>
</dbReference>
<dbReference type="RefSeq" id="WP_011927896.1">
    <property type="nucleotide sequence ID" value="NC_009446.1"/>
</dbReference>
<dbReference type="Pfam" id="PF03259">
    <property type="entry name" value="Robl_LC7"/>
    <property type="match status" value="1"/>
</dbReference>
<dbReference type="EMBL" id="CP000513">
    <property type="protein sequence ID" value="ABQ13504.1"/>
    <property type="molecule type" value="Genomic_DNA"/>
</dbReference>
<evidence type="ECO:0000259" key="1">
    <source>
        <dbReference type="SMART" id="SM00960"/>
    </source>
</evidence>
<reference evidence="2 3" key="1">
    <citation type="journal article" date="2007" name="Nat. Biotechnol.">
        <title>Genome sequence and identification of candidate vaccine antigens from the animal pathogen Dichelobacter nodosus.</title>
        <authorList>
            <person name="Myers G.S."/>
            <person name="Parker D."/>
            <person name="Al-Hasani K."/>
            <person name="Kennan R.M."/>
            <person name="Seemann T."/>
            <person name="Ren Q."/>
            <person name="Badger J.H."/>
            <person name="Selengut J.D."/>
            <person name="Deboy R.T."/>
            <person name="Tettelin H."/>
            <person name="Boyce J.D."/>
            <person name="McCarl V.P."/>
            <person name="Han X."/>
            <person name="Nelson W.C."/>
            <person name="Madupu R."/>
            <person name="Mohamoud Y."/>
            <person name="Holley T."/>
            <person name="Fedorova N."/>
            <person name="Khouri H."/>
            <person name="Bottomley S.P."/>
            <person name="Whittington R.J."/>
            <person name="Adler B."/>
            <person name="Songer J.G."/>
            <person name="Rood J.I."/>
            <person name="Paulsen I.T."/>
        </authorList>
    </citation>
    <scope>NUCLEOTIDE SEQUENCE [LARGE SCALE GENOMIC DNA]</scope>
    <source>
        <strain evidence="2 3">VCS1703A</strain>
    </source>
</reference>
<evidence type="ECO:0000313" key="2">
    <source>
        <dbReference type="EMBL" id="ABQ13504.1"/>
    </source>
</evidence>
<dbReference type="AlphaFoldDB" id="A5EWM5"/>
<gene>
    <name evidence="2" type="ordered locus">DNO_0145</name>
</gene>
<evidence type="ECO:0000313" key="3">
    <source>
        <dbReference type="Proteomes" id="UP000000248"/>
    </source>
</evidence>
<dbReference type="eggNOG" id="COG2018">
    <property type="taxonomic scope" value="Bacteria"/>
</dbReference>
<dbReference type="SUPFAM" id="SSF103196">
    <property type="entry name" value="Roadblock/LC7 domain"/>
    <property type="match status" value="1"/>
</dbReference>